<comment type="pathway">
    <text evidence="1">Protein modification; protein glycosylation.</text>
</comment>
<dbReference type="InterPro" id="IPR019734">
    <property type="entry name" value="TPR_rpt"/>
</dbReference>
<organism evidence="10 11">
    <name type="scientific">Acidovorax lacteus</name>
    <dbReference type="NCBI Taxonomy" id="1924988"/>
    <lineage>
        <taxon>Bacteria</taxon>
        <taxon>Pseudomonadati</taxon>
        <taxon>Pseudomonadota</taxon>
        <taxon>Betaproteobacteria</taxon>
        <taxon>Burkholderiales</taxon>
        <taxon>Comamonadaceae</taxon>
        <taxon>Acidovorax</taxon>
    </lineage>
</organism>
<evidence type="ECO:0000313" key="11">
    <source>
        <dbReference type="Proteomes" id="UP001501788"/>
    </source>
</evidence>
<evidence type="ECO:0000256" key="7">
    <source>
        <dbReference type="ARBA" id="ARBA00022803"/>
    </source>
</evidence>
<dbReference type="Gene3D" id="3.40.50.2000">
    <property type="entry name" value="Glycogen Phosphorylase B"/>
    <property type="match status" value="1"/>
</dbReference>
<gene>
    <name evidence="10" type="ORF">GCM10023090_01410</name>
</gene>
<dbReference type="PANTHER" id="PTHR44835:SF1">
    <property type="entry name" value="PROTEIN O-GLCNAC TRANSFERASE"/>
    <property type="match status" value="1"/>
</dbReference>
<feature type="region of interest" description="Disordered" evidence="8">
    <location>
        <begin position="1"/>
        <end position="23"/>
    </location>
</feature>
<dbReference type="EC" id="2.4.1.255" evidence="3"/>
<dbReference type="InterPro" id="IPR011990">
    <property type="entry name" value="TPR-like_helical_dom_sf"/>
</dbReference>
<name>A0ABP8KXM2_9BURK</name>
<keyword evidence="11" id="KW-1185">Reference proteome</keyword>
<evidence type="ECO:0000259" key="9">
    <source>
        <dbReference type="Pfam" id="PF13844"/>
    </source>
</evidence>
<dbReference type="SUPFAM" id="SSF48452">
    <property type="entry name" value="TPR-like"/>
    <property type="match status" value="1"/>
</dbReference>
<accession>A0ABP8KXM2</accession>
<evidence type="ECO:0000256" key="6">
    <source>
        <dbReference type="ARBA" id="ARBA00022737"/>
    </source>
</evidence>
<proteinExistence type="inferred from homology"/>
<keyword evidence="7" id="KW-0802">TPR repeat</keyword>
<comment type="caution">
    <text evidence="10">The sequence shown here is derived from an EMBL/GenBank/DDBJ whole genome shotgun (WGS) entry which is preliminary data.</text>
</comment>
<dbReference type="EMBL" id="BAABEX010000001">
    <property type="protein sequence ID" value="GAA4417583.1"/>
    <property type="molecule type" value="Genomic_DNA"/>
</dbReference>
<reference evidence="11" key="1">
    <citation type="journal article" date="2019" name="Int. J. Syst. Evol. Microbiol.">
        <title>The Global Catalogue of Microorganisms (GCM) 10K type strain sequencing project: providing services to taxonomists for standard genome sequencing and annotation.</title>
        <authorList>
            <consortium name="The Broad Institute Genomics Platform"/>
            <consortium name="The Broad Institute Genome Sequencing Center for Infectious Disease"/>
            <person name="Wu L."/>
            <person name="Ma J."/>
        </authorList>
    </citation>
    <scope>NUCLEOTIDE SEQUENCE [LARGE SCALE GENOMIC DNA]</scope>
    <source>
        <strain evidence="11">JCM 31890</strain>
    </source>
</reference>
<feature type="domain" description="O-GlcNAc transferase C-terminal" evidence="9">
    <location>
        <begin position="421"/>
        <end position="593"/>
    </location>
</feature>
<dbReference type="Pfam" id="PF13844">
    <property type="entry name" value="Glyco_transf_41"/>
    <property type="match status" value="2"/>
</dbReference>
<dbReference type="InterPro" id="IPR029489">
    <property type="entry name" value="OGT/SEC/SPY_C"/>
</dbReference>
<sequence length="745" mass="83583">MRRLPSQPIAFAMPAPQPHKAADPSNTRIQQALQAQDWPALVRHCRQALRRDRRHLLAHRTLGFALNQQRQTEAAFQAYRLARALWPRDAELLINYANTLIEHARPHEALPMLETVCELSPNEALSWIKLAQCCYALQLNDRGFEAARRAEALAEDVNEKVAALTQKAIHRRELGQVREAVQDCEAAIALNPYDTANHTNRLLFMLADPLATSAQLTKAAREYGAIMHPTLPAPDFAPLRAGGPWKRLRVGFLSPDFRAHSVMYFTEGLLAQLDRRQFEVFAYYLYPRDDSVTARVACHADHFVRLSGLKAEQQAQRIRDDGIDILIELAGHTGHNGLPVLAQRAAPVQVSWLGFPATTGLAHADYRITDEVTDPPDADAQYTERLVRLPTLFCCYRPMSRNPLWRYQPRYRVSPLPALENGYVTFGSCNNLGKLTDEVLALWGRILHEVPTARLLIEGKNFEKTEFADDYRARCSRLGLPVDRLELVPLDAGQQYLTYHRIDIALDPFPLTGGTTSFDVLWMGVPLVSMQGDSFKSRMGAGILAYLGRTEWLATAADEYVRIAASLAADVPSLSGLRQSLRTEVEQSPLMREGQFNQLFGLGLRSMWWEHLAVRQARGDAEVQARLTDEWARQAPPEWDQPAPQGVGLRPGLRVPLSEAHQRLQDLTEKAKSDLSALHRTQEQITRRHWIAVTELAEAVLCASPHDPVALACLAEVEHAHGHTDFAVTYLKYAMQAMGVDPADT</sequence>
<dbReference type="SMART" id="SM00028">
    <property type="entry name" value="TPR"/>
    <property type="match status" value="5"/>
</dbReference>
<dbReference type="Gene3D" id="1.25.40.10">
    <property type="entry name" value="Tetratricopeptide repeat domain"/>
    <property type="match status" value="1"/>
</dbReference>
<evidence type="ECO:0000256" key="4">
    <source>
        <dbReference type="ARBA" id="ARBA00022676"/>
    </source>
</evidence>
<protein>
    <recommendedName>
        <fullName evidence="3">protein O-GlcNAc transferase</fullName>
        <ecNumber evidence="3">2.4.1.255</ecNumber>
    </recommendedName>
</protein>
<evidence type="ECO:0000256" key="5">
    <source>
        <dbReference type="ARBA" id="ARBA00022679"/>
    </source>
</evidence>
<evidence type="ECO:0000256" key="1">
    <source>
        <dbReference type="ARBA" id="ARBA00004922"/>
    </source>
</evidence>
<keyword evidence="6" id="KW-0677">Repeat</keyword>
<evidence type="ECO:0000313" key="10">
    <source>
        <dbReference type="EMBL" id="GAA4417583.1"/>
    </source>
</evidence>
<dbReference type="PANTHER" id="PTHR44835">
    <property type="entry name" value="UDP-N-ACETYLGLUCOSAMINE--PEPTIDE N-ACETYLGLUCOSAMINYLTRANSFERASE SPINDLY-RELATED"/>
    <property type="match status" value="1"/>
</dbReference>
<dbReference type="Proteomes" id="UP001501788">
    <property type="component" value="Unassembled WGS sequence"/>
</dbReference>
<keyword evidence="5" id="KW-0808">Transferase</keyword>
<dbReference type="SUPFAM" id="SSF53756">
    <property type="entry name" value="UDP-Glycosyltransferase/glycogen phosphorylase"/>
    <property type="match status" value="1"/>
</dbReference>
<dbReference type="InterPro" id="IPR051939">
    <property type="entry name" value="Glycosyltr_41/O-GlcNAc_trsf"/>
</dbReference>
<keyword evidence="4" id="KW-0328">Glycosyltransferase</keyword>
<evidence type="ECO:0000256" key="3">
    <source>
        <dbReference type="ARBA" id="ARBA00011970"/>
    </source>
</evidence>
<evidence type="ECO:0000256" key="2">
    <source>
        <dbReference type="ARBA" id="ARBA00005386"/>
    </source>
</evidence>
<dbReference type="Gene3D" id="3.40.50.11380">
    <property type="match status" value="1"/>
</dbReference>
<comment type="similarity">
    <text evidence="2">Belongs to the glycosyltransferase 41 family. O-GlcNAc transferase subfamily.</text>
</comment>
<evidence type="ECO:0000256" key="8">
    <source>
        <dbReference type="SAM" id="MobiDB-lite"/>
    </source>
</evidence>
<feature type="domain" description="O-GlcNAc transferase C-terminal" evidence="9">
    <location>
        <begin position="246"/>
        <end position="393"/>
    </location>
</feature>